<gene>
    <name evidence="2" type="ORF">LADA_0C07514G</name>
</gene>
<evidence type="ECO:0000313" key="3">
    <source>
        <dbReference type="Proteomes" id="UP000190274"/>
    </source>
</evidence>
<keyword evidence="1" id="KW-0812">Transmembrane</keyword>
<evidence type="ECO:0000313" key="2">
    <source>
        <dbReference type="EMBL" id="SCU82721.1"/>
    </source>
</evidence>
<keyword evidence="1" id="KW-0472">Membrane</keyword>
<reference evidence="3" key="1">
    <citation type="submission" date="2016-03" db="EMBL/GenBank/DDBJ databases">
        <authorList>
            <person name="Devillers H."/>
        </authorList>
    </citation>
    <scope>NUCLEOTIDE SEQUENCE [LARGE SCALE GENOMIC DNA]</scope>
</reference>
<dbReference type="AlphaFoldDB" id="A0A1G4J066"/>
<sequence length="181" mass="18958">MAITAPGPEALRLSVAFRHCCGGEGQLVGCWPRALCACARDGAGWLAAAAEARDGSSGAAKCAKPRGPGHVTFYQSDTAVSRASEACVWRVGHLRWQSRSRGRRARVCVALPVCFASCFAGCVSLFARSSWALFFVLSGCGVSPGDWCNACEPTAAPRCSDAHIQETVDGAKSESFSAGRI</sequence>
<evidence type="ECO:0000256" key="1">
    <source>
        <dbReference type="SAM" id="Phobius"/>
    </source>
</evidence>
<feature type="transmembrane region" description="Helical" evidence="1">
    <location>
        <begin position="107"/>
        <end position="127"/>
    </location>
</feature>
<dbReference type="EMBL" id="LT598459">
    <property type="protein sequence ID" value="SCU82721.1"/>
    <property type="molecule type" value="Genomic_DNA"/>
</dbReference>
<name>A0A1G4J066_9SACH</name>
<keyword evidence="3" id="KW-1185">Reference proteome</keyword>
<organism evidence="2 3">
    <name type="scientific">Lachancea dasiensis</name>
    <dbReference type="NCBI Taxonomy" id="1072105"/>
    <lineage>
        <taxon>Eukaryota</taxon>
        <taxon>Fungi</taxon>
        <taxon>Dikarya</taxon>
        <taxon>Ascomycota</taxon>
        <taxon>Saccharomycotina</taxon>
        <taxon>Saccharomycetes</taxon>
        <taxon>Saccharomycetales</taxon>
        <taxon>Saccharomycetaceae</taxon>
        <taxon>Lachancea</taxon>
    </lineage>
</organism>
<accession>A0A1G4J066</accession>
<keyword evidence="1" id="KW-1133">Transmembrane helix</keyword>
<dbReference type="Proteomes" id="UP000190274">
    <property type="component" value="Chromosome C"/>
</dbReference>
<protein>
    <submittedName>
        <fullName evidence="2">LADA_0C07514g1_1</fullName>
    </submittedName>
</protein>
<proteinExistence type="predicted"/>